<reference evidence="3 5" key="2">
    <citation type="journal article" date="2018" name="Plant J.">
        <title>The Physcomitrella patens chromosome-scale assembly reveals moss genome structure and evolution.</title>
        <authorList>
            <person name="Lang D."/>
            <person name="Ullrich K.K."/>
            <person name="Murat F."/>
            <person name="Fuchs J."/>
            <person name="Jenkins J."/>
            <person name="Haas F.B."/>
            <person name="Piednoel M."/>
            <person name="Gundlach H."/>
            <person name="Van Bel M."/>
            <person name="Meyberg R."/>
            <person name="Vives C."/>
            <person name="Morata J."/>
            <person name="Symeonidi A."/>
            <person name="Hiss M."/>
            <person name="Muchero W."/>
            <person name="Kamisugi Y."/>
            <person name="Saleh O."/>
            <person name="Blanc G."/>
            <person name="Decker E.L."/>
            <person name="van Gessel N."/>
            <person name="Grimwood J."/>
            <person name="Hayes R.D."/>
            <person name="Graham S.W."/>
            <person name="Gunter L.E."/>
            <person name="McDaniel S.F."/>
            <person name="Hoernstein S.N.W."/>
            <person name="Larsson A."/>
            <person name="Li F.W."/>
            <person name="Perroud P.F."/>
            <person name="Phillips J."/>
            <person name="Ranjan P."/>
            <person name="Rokshar D.S."/>
            <person name="Rothfels C.J."/>
            <person name="Schneider L."/>
            <person name="Shu S."/>
            <person name="Stevenson D.W."/>
            <person name="Thummler F."/>
            <person name="Tillich M."/>
            <person name="Villarreal Aguilar J.C."/>
            <person name="Widiez T."/>
            <person name="Wong G.K."/>
            <person name="Wymore A."/>
            <person name="Zhang Y."/>
            <person name="Zimmer A.D."/>
            <person name="Quatrano R.S."/>
            <person name="Mayer K.F.X."/>
            <person name="Goodstein D."/>
            <person name="Casacuberta J.M."/>
            <person name="Vandepoele K."/>
            <person name="Reski R."/>
            <person name="Cuming A.C."/>
            <person name="Tuskan G.A."/>
            <person name="Maumus F."/>
            <person name="Salse J."/>
            <person name="Schmutz J."/>
            <person name="Rensing S.A."/>
        </authorList>
    </citation>
    <scope>NUCLEOTIDE SEQUENCE [LARGE SCALE GENOMIC DNA]</scope>
    <source>
        <strain evidence="4 5">cv. Gransden 2004</strain>
    </source>
</reference>
<dbReference type="Proteomes" id="UP000006727">
    <property type="component" value="Chromosome 23"/>
</dbReference>
<keyword evidence="5" id="KW-1185">Reference proteome</keyword>
<dbReference type="RefSeq" id="XP_024362662.1">
    <property type="nucleotide sequence ID" value="XM_024506894.2"/>
</dbReference>
<dbReference type="Gramene" id="Pp3c23_13220V3.2">
    <property type="protein sequence ID" value="Pp3c23_13220V3.2"/>
    <property type="gene ID" value="Pp3c23_13220"/>
</dbReference>
<dbReference type="eggNOG" id="ENOG502QQ00">
    <property type="taxonomic scope" value="Eukaryota"/>
</dbReference>
<dbReference type="Gene3D" id="3.90.228.10">
    <property type="match status" value="1"/>
</dbReference>
<dbReference type="EnsemblPlants" id="Pp3c23_13220V3.7">
    <property type="protein sequence ID" value="Pp3c23_13220V3.7"/>
    <property type="gene ID" value="Pp3c23_13220"/>
</dbReference>
<dbReference type="PaxDb" id="3218-PP1S294_7V6.1"/>
<dbReference type="Gramene" id="Pp3c23_13220V3.5">
    <property type="protein sequence ID" value="Pp3c23_13220V3.5"/>
    <property type="gene ID" value="Pp3c23_13220"/>
</dbReference>
<dbReference type="EMBL" id="ABEU02000023">
    <property type="protein sequence ID" value="PNR29321.1"/>
    <property type="molecule type" value="Genomic_DNA"/>
</dbReference>
<name>A9TR29_PHYPA</name>
<dbReference type="EnsemblPlants" id="Pp3c23_13220V3.1">
    <property type="protein sequence ID" value="Pp3c23_13220V3.1"/>
    <property type="gene ID" value="Pp3c23_13220"/>
</dbReference>
<evidence type="ECO:0000313" key="3">
    <source>
        <dbReference type="EMBL" id="PNR29321.1"/>
    </source>
</evidence>
<dbReference type="Gramene" id="Pp3c23_13220V3.4">
    <property type="protein sequence ID" value="Pp3c23_13220V3.4"/>
    <property type="gene ID" value="Pp3c23_13220"/>
</dbReference>
<dbReference type="Gramene" id="Pp3c23_13220V3.8">
    <property type="protein sequence ID" value="Pp3c23_13220V3.8"/>
    <property type="gene ID" value="Pp3c23_13220"/>
</dbReference>
<evidence type="ECO:0000259" key="2">
    <source>
        <dbReference type="PROSITE" id="PS00028"/>
    </source>
</evidence>
<feature type="compositionally biased region" description="Low complexity" evidence="1">
    <location>
        <begin position="76"/>
        <end position="92"/>
    </location>
</feature>
<protein>
    <recommendedName>
        <fullName evidence="2">C2H2-type domain-containing protein</fullName>
    </recommendedName>
</protein>
<reference evidence="4" key="3">
    <citation type="submission" date="2020-12" db="UniProtKB">
        <authorList>
            <consortium name="EnsemblPlants"/>
        </authorList>
    </citation>
    <scope>IDENTIFICATION</scope>
</reference>
<dbReference type="EnsemblPlants" id="Pp3c23_13220V3.3">
    <property type="protein sequence ID" value="Pp3c23_13220V3.3"/>
    <property type="gene ID" value="Pp3c23_13220"/>
</dbReference>
<reference evidence="3 5" key="1">
    <citation type="journal article" date="2008" name="Science">
        <title>The Physcomitrella genome reveals evolutionary insights into the conquest of land by plants.</title>
        <authorList>
            <person name="Rensing S."/>
            <person name="Lang D."/>
            <person name="Zimmer A."/>
            <person name="Terry A."/>
            <person name="Salamov A."/>
            <person name="Shapiro H."/>
            <person name="Nishiyama T."/>
            <person name="Perroud P.-F."/>
            <person name="Lindquist E."/>
            <person name="Kamisugi Y."/>
            <person name="Tanahashi T."/>
            <person name="Sakakibara K."/>
            <person name="Fujita T."/>
            <person name="Oishi K."/>
            <person name="Shin-I T."/>
            <person name="Kuroki Y."/>
            <person name="Toyoda A."/>
            <person name="Suzuki Y."/>
            <person name="Hashimoto A."/>
            <person name="Yamaguchi K."/>
            <person name="Sugano A."/>
            <person name="Kohara Y."/>
            <person name="Fujiyama A."/>
            <person name="Anterola A."/>
            <person name="Aoki S."/>
            <person name="Ashton N."/>
            <person name="Barbazuk W.B."/>
            <person name="Barker E."/>
            <person name="Bennetzen J."/>
            <person name="Bezanilla M."/>
            <person name="Blankenship R."/>
            <person name="Cho S.H."/>
            <person name="Dutcher S."/>
            <person name="Estelle M."/>
            <person name="Fawcett J.A."/>
            <person name="Gundlach H."/>
            <person name="Hanada K."/>
            <person name="Heyl A."/>
            <person name="Hicks K.A."/>
            <person name="Hugh J."/>
            <person name="Lohr M."/>
            <person name="Mayer K."/>
            <person name="Melkozernov A."/>
            <person name="Murata T."/>
            <person name="Nelson D."/>
            <person name="Pils B."/>
            <person name="Prigge M."/>
            <person name="Reiss B."/>
            <person name="Renner T."/>
            <person name="Rombauts S."/>
            <person name="Rushton P."/>
            <person name="Sanderfoot A."/>
            <person name="Schween G."/>
            <person name="Shiu S.-H."/>
            <person name="Stueber K."/>
            <person name="Theodoulou F.L."/>
            <person name="Tu H."/>
            <person name="Van de Peer Y."/>
            <person name="Verrier P.J."/>
            <person name="Waters E."/>
            <person name="Wood A."/>
            <person name="Yang L."/>
            <person name="Cove D."/>
            <person name="Cuming A."/>
            <person name="Hasebe M."/>
            <person name="Lucas S."/>
            <person name="Mishler D.B."/>
            <person name="Reski R."/>
            <person name="Grigoriev I."/>
            <person name="Quatrano R.S."/>
            <person name="Boore J.L."/>
        </authorList>
    </citation>
    <scope>NUCLEOTIDE SEQUENCE [LARGE SCALE GENOMIC DNA]</scope>
    <source>
        <strain evidence="4 5">cv. Gransden 2004</strain>
    </source>
</reference>
<dbReference type="EnsemblPlants" id="Pp3c23_13220V3.6">
    <property type="protein sequence ID" value="Pp3c23_13220V3.6"/>
    <property type="gene ID" value="Pp3c23_13220"/>
</dbReference>
<dbReference type="Gramene" id="Pp3c23_13220V3.9">
    <property type="protein sequence ID" value="Pp3c23_13220V3.9"/>
    <property type="gene ID" value="Pp3c23_13220"/>
</dbReference>
<accession>A9TR29</accession>
<dbReference type="PANTHER" id="PTHR31681">
    <property type="entry name" value="C2H2-LIKE ZINC FINGER PROTEIN"/>
    <property type="match status" value="1"/>
</dbReference>
<dbReference type="GeneID" id="112275993"/>
<dbReference type="AlphaFoldDB" id="A9TR29"/>
<organism evidence="3">
    <name type="scientific">Physcomitrium patens</name>
    <name type="common">Spreading-leaved earth moss</name>
    <name type="synonym">Physcomitrella patens</name>
    <dbReference type="NCBI Taxonomy" id="3218"/>
    <lineage>
        <taxon>Eukaryota</taxon>
        <taxon>Viridiplantae</taxon>
        <taxon>Streptophyta</taxon>
        <taxon>Embryophyta</taxon>
        <taxon>Bryophyta</taxon>
        <taxon>Bryophytina</taxon>
        <taxon>Bryopsida</taxon>
        <taxon>Funariidae</taxon>
        <taxon>Funariales</taxon>
        <taxon>Funariaceae</taxon>
        <taxon>Physcomitrium</taxon>
    </lineage>
</organism>
<dbReference type="OrthoDB" id="9514740at2759"/>
<feature type="region of interest" description="Disordered" evidence="1">
    <location>
        <begin position="76"/>
        <end position="97"/>
    </location>
</feature>
<dbReference type="STRING" id="3218.A9TR29"/>
<dbReference type="InterPro" id="IPR013087">
    <property type="entry name" value="Znf_C2H2_type"/>
</dbReference>
<dbReference type="EnsemblPlants" id="Pp3c23_13220V3.5">
    <property type="protein sequence ID" value="Pp3c23_13220V3.5"/>
    <property type="gene ID" value="Pp3c23_13220"/>
</dbReference>
<dbReference type="OMA" id="CSSEKEY"/>
<feature type="domain" description="C2H2-type" evidence="2">
    <location>
        <begin position="187"/>
        <end position="210"/>
    </location>
</feature>
<evidence type="ECO:0000313" key="5">
    <source>
        <dbReference type="Proteomes" id="UP000006727"/>
    </source>
</evidence>
<proteinExistence type="predicted"/>
<dbReference type="EnsemblPlants" id="Pp3c23_13220V3.9">
    <property type="protein sequence ID" value="Pp3c23_13220V3.9"/>
    <property type="gene ID" value="Pp3c23_13220"/>
</dbReference>
<dbReference type="EnsemblPlants" id="Pp3c23_13220V3.8">
    <property type="protein sequence ID" value="Pp3c23_13220V3.8"/>
    <property type="gene ID" value="Pp3c23_13220"/>
</dbReference>
<dbReference type="EnsemblPlants" id="Pp3c23_13220V3.4">
    <property type="protein sequence ID" value="Pp3c23_13220V3.4"/>
    <property type="gene ID" value="Pp3c23_13220"/>
</dbReference>
<dbReference type="Gramene" id="Pp3c23_13220V3.6">
    <property type="protein sequence ID" value="Pp3c23_13220V3.6"/>
    <property type="gene ID" value="Pp3c23_13220"/>
</dbReference>
<dbReference type="Gramene" id="Pp3c23_13220V3.1">
    <property type="protein sequence ID" value="Pp3c23_13220V3.1"/>
    <property type="gene ID" value="Pp3c23_13220"/>
</dbReference>
<dbReference type="EnsemblPlants" id="Pp3c23_13220V3.2">
    <property type="protein sequence ID" value="Pp3c23_13220V3.2"/>
    <property type="gene ID" value="Pp3c23_13220"/>
</dbReference>
<dbReference type="PROSITE" id="PS00028">
    <property type="entry name" value="ZINC_FINGER_C2H2_1"/>
    <property type="match status" value="1"/>
</dbReference>
<feature type="region of interest" description="Disordered" evidence="1">
    <location>
        <begin position="23"/>
        <end position="57"/>
    </location>
</feature>
<dbReference type="Gramene" id="Pp3c23_13220V3.7">
    <property type="protein sequence ID" value="Pp3c23_13220V3.7"/>
    <property type="gene ID" value="Pp3c23_13220"/>
</dbReference>
<dbReference type="PANTHER" id="PTHR31681:SF3">
    <property type="entry name" value="OS04G0690100 PROTEIN"/>
    <property type="match status" value="1"/>
</dbReference>
<sequence>MPGPCFSWAKSISFKAKSITFKSDSGSEISHESRSGSFSSTPLRGEHSKSPPRRYGCTQGCTPSIANLKEMLQGNSSLLSSKSSSHSSSCASPPKNESYIHQTKNGDYMYRAPLQSKPNRTFRKQNSFGSAQEVTRTSRELVNIDVSTKENLCLVKGCCECSKHCNPGGGRIFPRDPQHHGSLSPKCFCPKCGEAFFKPEALELHQVVRHAVSELGSGNSSLNVIEIIFKTSWSVKGAPCTRIERILKIDNTEKHISEFHNYRDAVKKAAADEGMQHERCLADGNELLRFYGSSFMCCLGINGSTNLCSMSACNVCSIIRWGFAVRKEKGIFTTASSGKAHEIIMAEEKENWRGKHAMLVCRVIAGRIFRSPERTSRVHHASCLPDGYDSVSPGSATNLDELTVFNPKAVLPCFLVVYTI</sequence>
<dbReference type="Gramene" id="Pp3c23_13220V3.3">
    <property type="protein sequence ID" value="Pp3c23_13220V3.3"/>
    <property type="gene ID" value="Pp3c23_13220"/>
</dbReference>
<gene>
    <name evidence="4" type="primary">LOC112275993</name>
    <name evidence="3" type="ORF">PHYPA_028013</name>
</gene>
<evidence type="ECO:0000256" key="1">
    <source>
        <dbReference type="SAM" id="MobiDB-lite"/>
    </source>
</evidence>
<dbReference type="HOGENOM" id="CLU_039572_2_1_1"/>
<dbReference type="SUPFAM" id="SSF56399">
    <property type="entry name" value="ADP-ribosylation"/>
    <property type="match status" value="1"/>
</dbReference>
<evidence type="ECO:0000313" key="4">
    <source>
        <dbReference type="EnsemblPlants" id="Pp3c23_13220V3.1"/>
    </source>
</evidence>